<evidence type="ECO:0000256" key="17">
    <source>
        <dbReference type="ARBA" id="ARBA00023329"/>
    </source>
</evidence>
<evidence type="ECO:0000256" key="6">
    <source>
        <dbReference type="ARBA" id="ARBA00022568"/>
    </source>
</evidence>
<sequence>MVSIIILFPRWKPNFELFIAKLVVFPRLPRTQSFSEKFASIMARPGQDPQAKDDVPWWMKYGGRILGIVGGFLAIFLGVWNCVSILLANVSCFLSGLTQMIAGFIVLTIEAPCCCMFIDFVQNFSEWVDKRPYWNRAAAYCLMAIPPFLLCIGATSFFGSGLIFATGVVYGMMSIGKKGSGADPTGLPTSAVGSPQGQMPPGDHHTTLMEDPDGINR</sequence>
<dbReference type="AlphaFoldDB" id="A0A232EN66"/>
<evidence type="ECO:0000256" key="19">
    <source>
        <dbReference type="ARBA" id="ARBA00046506"/>
    </source>
</evidence>
<evidence type="ECO:0000256" key="15">
    <source>
        <dbReference type="ARBA" id="ARBA00023273"/>
    </source>
</evidence>
<feature type="transmembrane region" description="Helical" evidence="21">
    <location>
        <begin position="65"/>
        <end position="88"/>
    </location>
</feature>
<evidence type="ECO:0000256" key="7">
    <source>
        <dbReference type="ARBA" id="ARBA00022583"/>
    </source>
</evidence>
<dbReference type="SMART" id="SM01077">
    <property type="entry name" value="Cg6151-P"/>
    <property type="match status" value="1"/>
</dbReference>
<evidence type="ECO:0000256" key="13">
    <source>
        <dbReference type="ARBA" id="ARBA00023065"/>
    </source>
</evidence>
<dbReference type="EMBL" id="NNAY01003207">
    <property type="protein sequence ID" value="OXU19790.1"/>
    <property type="molecule type" value="Genomic_DNA"/>
</dbReference>
<evidence type="ECO:0000256" key="11">
    <source>
        <dbReference type="ARBA" id="ARBA00022837"/>
    </source>
</evidence>
<dbReference type="GO" id="GO:0005262">
    <property type="term" value="F:calcium channel activity"/>
    <property type="evidence" value="ECO:0007669"/>
    <property type="project" value="UniProtKB-KW"/>
</dbReference>
<evidence type="ECO:0000256" key="8">
    <source>
        <dbReference type="ARBA" id="ARBA00022673"/>
    </source>
</evidence>
<keyword evidence="15" id="KW-0966">Cell projection</keyword>
<evidence type="ECO:0000256" key="18">
    <source>
        <dbReference type="ARBA" id="ARBA00034111"/>
    </source>
</evidence>
<evidence type="ECO:0000256" key="20">
    <source>
        <dbReference type="SAM" id="MobiDB-lite"/>
    </source>
</evidence>
<evidence type="ECO:0000256" key="2">
    <source>
        <dbReference type="ARBA" id="ARBA00004644"/>
    </source>
</evidence>
<dbReference type="Pfam" id="PF10233">
    <property type="entry name" value="Cg6151-P"/>
    <property type="match status" value="1"/>
</dbReference>
<dbReference type="OrthoDB" id="9934994at2759"/>
<feature type="transmembrane region" description="Helical" evidence="21">
    <location>
        <begin position="137"/>
        <end position="170"/>
    </location>
</feature>
<evidence type="ECO:0000313" key="23">
    <source>
        <dbReference type="Proteomes" id="UP000215335"/>
    </source>
</evidence>
<comment type="caution">
    <text evidence="22">The sequence shown here is derived from an EMBL/GenBank/DDBJ whole genome shotgun (WGS) entry which is preliminary data.</text>
</comment>
<evidence type="ECO:0000256" key="9">
    <source>
        <dbReference type="ARBA" id="ARBA00022692"/>
    </source>
</evidence>
<proteinExistence type="inferred from homology"/>
<keyword evidence="14 21" id="KW-0472">Membrane</keyword>
<evidence type="ECO:0000256" key="12">
    <source>
        <dbReference type="ARBA" id="ARBA00022989"/>
    </source>
</evidence>
<dbReference type="PANTHER" id="PTHR13314">
    <property type="entry name" value="CALCIUM CHANNEL FLOWER HOMOLOG"/>
    <property type="match status" value="1"/>
</dbReference>
<keyword evidence="7" id="KW-0254">Endocytosis</keyword>
<feature type="transmembrane region" description="Helical" evidence="21">
    <location>
        <begin position="100"/>
        <end position="125"/>
    </location>
</feature>
<evidence type="ECO:0000256" key="5">
    <source>
        <dbReference type="ARBA" id="ARBA00022448"/>
    </source>
</evidence>
<keyword evidence="13" id="KW-0406">Ion transport</keyword>
<comment type="subunit">
    <text evidence="19">Homomultimer. Associates with the dally/ magu complex.</text>
</comment>
<keyword evidence="5" id="KW-0813">Transport</keyword>
<evidence type="ECO:0000256" key="4">
    <source>
        <dbReference type="ARBA" id="ARBA00016120"/>
    </source>
</evidence>
<dbReference type="GO" id="GO:0030672">
    <property type="term" value="C:synaptic vesicle membrane"/>
    <property type="evidence" value="ECO:0007669"/>
    <property type="project" value="UniProtKB-SubCell"/>
</dbReference>
<dbReference type="GO" id="GO:0005768">
    <property type="term" value="C:endosome"/>
    <property type="evidence" value="ECO:0007669"/>
    <property type="project" value="UniProtKB-SubCell"/>
</dbReference>
<feature type="region of interest" description="Disordered" evidence="20">
    <location>
        <begin position="181"/>
        <end position="217"/>
    </location>
</feature>
<evidence type="ECO:0000313" key="22">
    <source>
        <dbReference type="EMBL" id="OXU19790.1"/>
    </source>
</evidence>
<feature type="compositionally biased region" description="Polar residues" evidence="20">
    <location>
        <begin position="187"/>
        <end position="197"/>
    </location>
</feature>
<gene>
    <name evidence="22" type="ORF">TSAR_009199</name>
</gene>
<feature type="compositionally biased region" description="Basic and acidic residues" evidence="20">
    <location>
        <begin position="202"/>
        <end position="217"/>
    </location>
</feature>
<keyword evidence="11" id="KW-0106">Calcium</keyword>
<dbReference type="PANTHER" id="PTHR13314:SF2">
    <property type="entry name" value="CALCIUM CHANNEL FLOWER HOMOLOG"/>
    <property type="match status" value="1"/>
</dbReference>
<evidence type="ECO:0000256" key="21">
    <source>
        <dbReference type="SAM" id="Phobius"/>
    </source>
</evidence>
<evidence type="ECO:0000256" key="1">
    <source>
        <dbReference type="ARBA" id="ARBA00004177"/>
    </source>
</evidence>
<keyword evidence="23" id="KW-1185">Reference proteome</keyword>
<keyword evidence="12 21" id="KW-1133">Transmembrane helix</keyword>
<keyword evidence="8" id="KW-0107">Calcium channel</keyword>
<keyword evidence="16" id="KW-0407">Ion channel</keyword>
<name>A0A232EN66_9HYME</name>
<protein>
    <recommendedName>
        <fullName evidence="4">Calcium channel flower</fullName>
    </recommendedName>
</protein>
<comment type="similarity">
    <text evidence="3">Belongs to the calcium channel flower family.</text>
</comment>
<dbReference type="Proteomes" id="UP000215335">
    <property type="component" value="Unassembled WGS sequence"/>
</dbReference>
<keyword evidence="6" id="KW-0109">Calcium transport</keyword>
<keyword evidence="10" id="KW-0967">Endosome</keyword>
<organism evidence="22 23">
    <name type="scientific">Trichomalopsis sarcophagae</name>
    <dbReference type="NCBI Taxonomy" id="543379"/>
    <lineage>
        <taxon>Eukaryota</taxon>
        <taxon>Metazoa</taxon>
        <taxon>Ecdysozoa</taxon>
        <taxon>Arthropoda</taxon>
        <taxon>Hexapoda</taxon>
        <taxon>Insecta</taxon>
        <taxon>Pterygota</taxon>
        <taxon>Neoptera</taxon>
        <taxon>Endopterygota</taxon>
        <taxon>Hymenoptera</taxon>
        <taxon>Apocrita</taxon>
        <taxon>Proctotrupomorpha</taxon>
        <taxon>Chalcidoidea</taxon>
        <taxon>Pteromalidae</taxon>
        <taxon>Pteromalinae</taxon>
        <taxon>Trichomalopsis</taxon>
    </lineage>
</organism>
<accession>A0A232EN66</accession>
<evidence type="ECO:0000256" key="10">
    <source>
        <dbReference type="ARBA" id="ARBA00022753"/>
    </source>
</evidence>
<evidence type="ECO:0000256" key="16">
    <source>
        <dbReference type="ARBA" id="ARBA00023303"/>
    </source>
</evidence>
<keyword evidence="17" id="KW-0968">Cytoplasmic vesicle</keyword>
<comment type="subcellular location">
    <subcellularLocation>
        <location evidence="2">Cytoplasmic vesicle</location>
        <location evidence="2">Secretory vesicle</location>
        <location evidence="2">Synaptic vesicle membrane</location>
        <topology evidence="2">Multi-pass membrane protein</topology>
    </subcellularLocation>
    <subcellularLocation>
        <location evidence="1">Endosome</location>
    </subcellularLocation>
    <subcellularLocation>
        <location evidence="18">Presynaptic cell membrane</location>
    </subcellularLocation>
</comment>
<reference evidence="22 23" key="1">
    <citation type="journal article" date="2017" name="Curr. Biol.">
        <title>The Evolution of Venom by Co-option of Single-Copy Genes.</title>
        <authorList>
            <person name="Martinson E.O."/>
            <person name="Mrinalini"/>
            <person name="Kelkar Y.D."/>
            <person name="Chang C.H."/>
            <person name="Werren J.H."/>
        </authorList>
    </citation>
    <scope>NUCLEOTIDE SEQUENCE [LARGE SCALE GENOMIC DNA]</scope>
    <source>
        <strain evidence="22 23">Alberta</strain>
        <tissue evidence="22">Whole body</tissue>
    </source>
</reference>
<dbReference type="InterPro" id="IPR019365">
    <property type="entry name" value="TVP18/Ca-channel_flower"/>
</dbReference>
<dbReference type="GO" id="GO:0006897">
    <property type="term" value="P:endocytosis"/>
    <property type="evidence" value="ECO:0007669"/>
    <property type="project" value="UniProtKB-KW"/>
</dbReference>
<evidence type="ECO:0000256" key="14">
    <source>
        <dbReference type="ARBA" id="ARBA00023136"/>
    </source>
</evidence>
<dbReference type="GO" id="GO:0042734">
    <property type="term" value="C:presynaptic membrane"/>
    <property type="evidence" value="ECO:0007669"/>
    <property type="project" value="UniProtKB-SubCell"/>
</dbReference>
<evidence type="ECO:0000256" key="3">
    <source>
        <dbReference type="ARBA" id="ARBA00010023"/>
    </source>
</evidence>
<keyword evidence="9 21" id="KW-0812">Transmembrane</keyword>